<proteinExistence type="predicted"/>
<sequence>MRSWDSPGAGIMGYWYSWDSIDIGGVLVLYARHSMAFYGIVISLYFLLRTFLWCSVFHTSPSPPWCPKAAPGPEDLEVSCAGIKTGYDILHISQGRFQDR</sequence>
<keyword evidence="3" id="KW-1185">Reference proteome</keyword>
<reference evidence="2" key="1">
    <citation type="journal article" date="2020" name="Stud. Mycol.">
        <title>101 Dothideomycetes genomes: a test case for predicting lifestyles and emergence of pathogens.</title>
        <authorList>
            <person name="Haridas S."/>
            <person name="Albert R."/>
            <person name="Binder M."/>
            <person name="Bloem J."/>
            <person name="Labutti K."/>
            <person name="Salamov A."/>
            <person name="Andreopoulos B."/>
            <person name="Baker S."/>
            <person name="Barry K."/>
            <person name="Bills G."/>
            <person name="Bluhm B."/>
            <person name="Cannon C."/>
            <person name="Castanera R."/>
            <person name="Culley D."/>
            <person name="Daum C."/>
            <person name="Ezra D."/>
            <person name="Gonzalez J."/>
            <person name="Henrissat B."/>
            <person name="Kuo A."/>
            <person name="Liang C."/>
            <person name="Lipzen A."/>
            <person name="Lutzoni F."/>
            <person name="Magnuson J."/>
            <person name="Mondo S."/>
            <person name="Nolan M."/>
            <person name="Ohm R."/>
            <person name="Pangilinan J."/>
            <person name="Park H.-J."/>
            <person name="Ramirez L."/>
            <person name="Alfaro M."/>
            <person name="Sun H."/>
            <person name="Tritt A."/>
            <person name="Yoshinaga Y."/>
            <person name="Zwiers L.-H."/>
            <person name="Turgeon B."/>
            <person name="Goodwin S."/>
            <person name="Spatafora J."/>
            <person name="Crous P."/>
            <person name="Grigoriev I."/>
        </authorList>
    </citation>
    <scope>NUCLEOTIDE SEQUENCE</scope>
    <source>
        <strain evidence="2">CBS 279.74</strain>
    </source>
</reference>
<dbReference type="EMBL" id="MU005772">
    <property type="protein sequence ID" value="KAF2708435.1"/>
    <property type="molecule type" value="Genomic_DNA"/>
</dbReference>
<accession>A0A6G1K7C5</accession>
<organism evidence="2 3">
    <name type="scientific">Pleomassaria siparia CBS 279.74</name>
    <dbReference type="NCBI Taxonomy" id="1314801"/>
    <lineage>
        <taxon>Eukaryota</taxon>
        <taxon>Fungi</taxon>
        <taxon>Dikarya</taxon>
        <taxon>Ascomycota</taxon>
        <taxon>Pezizomycotina</taxon>
        <taxon>Dothideomycetes</taxon>
        <taxon>Pleosporomycetidae</taxon>
        <taxon>Pleosporales</taxon>
        <taxon>Pleomassariaceae</taxon>
        <taxon>Pleomassaria</taxon>
    </lineage>
</organism>
<keyword evidence="1" id="KW-0472">Membrane</keyword>
<dbReference type="AlphaFoldDB" id="A0A6G1K7C5"/>
<feature type="transmembrane region" description="Helical" evidence="1">
    <location>
        <begin position="37"/>
        <end position="58"/>
    </location>
</feature>
<keyword evidence="1" id="KW-1133">Transmembrane helix</keyword>
<evidence type="ECO:0000313" key="3">
    <source>
        <dbReference type="Proteomes" id="UP000799428"/>
    </source>
</evidence>
<evidence type="ECO:0000313" key="2">
    <source>
        <dbReference type="EMBL" id="KAF2708435.1"/>
    </source>
</evidence>
<protein>
    <submittedName>
        <fullName evidence="2">Uncharacterized protein</fullName>
    </submittedName>
</protein>
<dbReference type="Proteomes" id="UP000799428">
    <property type="component" value="Unassembled WGS sequence"/>
</dbReference>
<evidence type="ECO:0000256" key="1">
    <source>
        <dbReference type="SAM" id="Phobius"/>
    </source>
</evidence>
<dbReference type="OrthoDB" id="4217619at2759"/>
<keyword evidence="1" id="KW-0812">Transmembrane</keyword>
<name>A0A6G1K7C5_9PLEO</name>
<gene>
    <name evidence="2" type="ORF">K504DRAFT_503596</name>
</gene>